<dbReference type="InterPro" id="IPR000362">
    <property type="entry name" value="Fumarate_lyase_fam"/>
</dbReference>
<dbReference type="PANTHER" id="PTHR42696">
    <property type="entry name" value="ASPARTATE AMMONIA-LYASE"/>
    <property type="match status" value="1"/>
</dbReference>
<evidence type="ECO:0000313" key="5">
    <source>
        <dbReference type="Proteomes" id="UP001208570"/>
    </source>
</evidence>
<keyword evidence="1" id="KW-0456">Lyase</keyword>
<dbReference type="GO" id="GO:0005829">
    <property type="term" value="C:cytosol"/>
    <property type="evidence" value="ECO:0007669"/>
    <property type="project" value="TreeGrafter"/>
</dbReference>
<protein>
    <recommendedName>
        <fullName evidence="6">Fumarate hydratase</fullName>
    </recommendedName>
</protein>
<dbReference type="GO" id="GO:0008797">
    <property type="term" value="F:aspartate ammonia-lyase activity"/>
    <property type="evidence" value="ECO:0007669"/>
    <property type="project" value="TreeGrafter"/>
</dbReference>
<evidence type="ECO:0000259" key="3">
    <source>
        <dbReference type="Pfam" id="PF10415"/>
    </source>
</evidence>
<dbReference type="FunFam" id="1.20.200.10:FF:000001">
    <property type="entry name" value="Fumarate hydratase, mitochondrial"/>
    <property type="match status" value="1"/>
</dbReference>
<reference evidence="4" key="1">
    <citation type="journal article" date="2023" name="Mol. Biol. Evol.">
        <title>Third-Generation Sequencing Reveals the Adaptive Role of the Epigenome in Three Deep-Sea Polychaetes.</title>
        <authorList>
            <person name="Perez M."/>
            <person name="Aroh O."/>
            <person name="Sun Y."/>
            <person name="Lan Y."/>
            <person name="Juniper S.K."/>
            <person name="Young C.R."/>
            <person name="Angers B."/>
            <person name="Qian P.Y."/>
        </authorList>
    </citation>
    <scope>NUCLEOTIDE SEQUENCE</scope>
    <source>
        <strain evidence="4">P08H-3</strain>
    </source>
</reference>
<dbReference type="Proteomes" id="UP001208570">
    <property type="component" value="Unassembled WGS sequence"/>
</dbReference>
<dbReference type="InterPro" id="IPR008948">
    <property type="entry name" value="L-Aspartase-like"/>
</dbReference>
<feature type="domain" description="Fumarate lyase N-terminal" evidence="2">
    <location>
        <begin position="15"/>
        <end position="344"/>
    </location>
</feature>
<dbReference type="SUPFAM" id="SSF48557">
    <property type="entry name" value="L-aspartase-like"/>
    <property type="match status" value="1"/>
</dbReference>
<dbReference type="FunFam" id="1.10.275.10:FF:000001">
    <property type="entry name" value="Fumarate hydratase, mitochondrial"/>
    <property type="match status" value="1"/>
</dbReference>
<dbReference type="PANTHER" id="PTHR42696:SF2">
    <property type="entry name" value="ASPARTATE AMMONIA-LYASE"/>
    <property type="match status" value="1"/>
</dbReference>
<evidence type="ECO:0000313" key="4">
    <source>
        <dbReference type="EMBL" id="KAK2146774.1"/>
    </source>
</evidence>
<dbReference type="PROSITE" id="PS00163">
    <property type="entry name" value="FUMARATE_LYASES"/>
    <property type="match status" value="1"/>
</dbReference>
<dbReference type="GO" id="GO:0006531">
    <property type="term" value="P:aspartate metabolic process"/>
    <property type="evidence" value="ECO:0007669"/>
    <property type="project" value="TreeGrafter"/>
</dbReference>
<evidence type="ECO:0008006" key="6">
    <source>
        <dbReference type="Google" id="ProtNLM"/>
    </source>
</evidence>
<dbReference type="InterPro" id="IPR022761">
    <property type="entry name" value="Fumarate_lyase_N"/>
</dbReference>
<keyword evidence="5" id="KW-1185">Reference proteome</keyword>
<feature type="domain" description="Fumarase C C-terminal" evidence="3">
    <location>
        <begin position="410"/>
        <end position="462"/>
    </location>
</feature>
<dbReference type="NCBIfam" id="NF008909">
    <property type="entry name" value="PRK12273.1"/>
    <property type="match status" value="1"/>
</dbReference>
<dbReference type="EMBL" id="JAODUP010000583">
    <property type="protein sequence ID" value="KAK2146774.1"/>
    <property type="molecule type" value="Genomic_DNA"/>
</dbReference>
<name>A0AAD9J5H5_9ANNE</name>
<dbReference type="GO" id="GO:0006099">
    <property type="term" value="P:tricarboxylic acid cycle"/>
    <property type="evidence" value="ECO:0007669"/>
    <property type="project" value="InterPro"/>
</dbReference>
<dbReference type="Gene3D" id="1.20.200.10">
    <property type="entry name" value="Fumarase/aspartase (Central domain)"/>
    <property type="match status" value="1"/>
</dbReference>
<evidence type="ECO:0000256" key="1">
    <source>
        <dbReference type="ARBA" id="ARBA00023239"/>
    </source>
</evidence>
<sequence>MEKKQKNRIESDSMGEVSVPEWAYWGAQTQRAIHNFQFSDKRIPEPMIRALAYIKKHAAYCNARFGLVDDKLAKTIARVCDEILAGNWDRHFPIDVFQTGSGTSWNMNINEVIANRGNEILGSPKGTRNPIHPNDHVNRGQSSNDVIPTAVHIANRIELPRLHDALEELAKMFSVKEKEYASCMKLGRTHLQDAVPMTFGQELSAFRTQIEKVDIHIQSCYSRLEELAIGGTAVGTGINTHPQFRYEVAKGIANETDIPFRSADNLFEVIAMRDAQVALMGALNTLAGTLMKIVNDLRLLASGPRAALGEVILPSLQPGSSIMPGKVNPVIPEAIIQAAAYVHGKVLSVTIAGQQGPLQLNMMHPLIAYETLTSIDLLTRVCHSLAKNCVKDLKADEQRMKYWIDWSLALVTPLALKIGYDKAAQLAYSAYKQKKHIKEILKKETNFTDREIEDILNPEHMIDKK</sequence>
<dbReference type="Gene3D" id="1.10.275.10">
    <property type="entry name" value="Fumarase/aspartase (N-terminal domain)"/>
    <property type="match status" value="1"/>
</dbReference>
<dbReference type="Pfam" id="PF00206">
    <property type="entry name" value="Lyase_1"/>
    <property type="match status" value="1"/>
</dbReference>
<dbReference type="Pfam" id="PF10415">
    <property type="entry name" value="FumaraseC_C"/>
    <property type="match status" value="1"/>
</dbReference>
<dbReference type="PRINTS" id="PR00145">
    <property type="entry name" value="ARGSUCLYASE"/>
</dbReference>
<dbReference type="InterPro" id="IPR051546">
    <property type="entry name" value="Aspartate_Ammonia-Lyase"/>
</dbReference>
<comment type="caution">
    <text evidence="4">The sequence shown here is derived from an EMBL/GenBank/DDBJ whole genome shotgun (WGS) entry which is preliminary data.</text>
</comment>
<organism evidence="4 5">
    <name type="scientific">Paralvinella palmiformis</name>
    <dbReference type="NCBI Taxonomy" id="53620"/>
    <lineage>
        <taxon>Eukaryota</taxon>
        <taxon>Metazoa</taxon>
        <taxon>Spiralia</taxon>
        <taxon>Lophotrochozoa</taxon>
        <taxon>Annelida</taxon>
        <taxon>Polychaeta</taxon>
        <taxon>Sedentaria</taxon>
        <taxon>Canalipalpata</taxon>
        <taxon>Terebellida</taxon>
        <taxon>Terebelliformia</taxon>
        <taxon>Alvinellidae</taxon>
        <taxon>Paralvinella</taxon>
    </lineage>
</organism>
<accession>A0AAD9J5H5</accession>
<proteinExistence type="predicted"/>
<dbReference type="AlphaFoldDB" id="A0AAD9J5H5"/>
<dbReference type="InterPro" id="IPR020557">
    <property type="entry name" value="Fumarate_lyase_CS"/>
</dbReference>
<dbReference type="PRINTS" id="PR00149">
    <property type="entry name" value="FUMRATELYASE"/>
</dbReference>
<evidence type="ECO:0000259" key="2">
    <source>
        <dbReference type="Pfam" id="PF00206"/>
    </source>
</evidence>
<dbReference type="InterPro" id="IPR018951">
    <property type="entry name" value="Fumarase_C_C"/>
</dbReference>
<dbReference type="Gene3D" id="1.10.40.30">
    <property type="entry name" value="Fumarase/aspartase (C-terminal domain)"/>
    <property type="match status" value="1"/>
</dbReference>
<gene>
    <name evidence="4" type="ORF">LSH36_583g01252</name>
</gene>
<dbReference type="InterPro" id="IPR024083">
    <property type="entry name" value="Fumarase/histidase_N"/>
</dbReference>